<dbReference type="InterPro" id="IPR011032">
    <property type="entry name" value="GroES-like_sf"/>
</dbReference>
<proteinExistence type="inferred from homology"/>
<feature type="domain" description="Enoyl reductase (ER)" evidence="5">
    <location>
        <begin position="8"/>
        <end position="331"/>
    </location>
</feature>
<dbReference type="AlphaFoldDB" id="A0A7D5D7L5"/>
<reference evidence="6 7" key="1">
    <citation type="submission" date="2020-06" db="EMBL/GenBank/DDBJ databases">
        <title>Pseudomonas eucalypticola sp. nov., an endophyte of Eucalyptus dunnii leaves with biocontrol ability of eucalyptus leaf blight.</title>
        <authorList>
            <person name="Liu Y."/>
            <person name="Song Z."/>
            <person name="Zeng H."/>
            <person name="Lu M."/>
            <person name="Wang X."/>
            <person name="Lian X."/>
            <person name="Zhang Q."/>
        </authorList>
    </citation>
    <scope>NUCLEOTIDE SEQUENCE [LARGE SCALE GENOMIC DNA]</scope>
    <source>
        <strain evidence="6 7">NP-1</strain>
    </source>
</reference>
<dbReference type="Proteomes" id="UP000509568">
    <property type="component" value="Chromosome"/>
</dbReference>
<evidence type="ECO:0000256" key="4">
    <source>
        <dbReference type="RuleBase" id="RU361277"/>
    </source>
</evidence>
<dbReference type="EMBL" id="CP056030">
    <property type="protein sequence ID" value="QKZ04756.1"/>
    <property type="molecule type" value="Genomic_DNA"/>
</dbReference>
<dbReference type="InterPro" id="IPR036291">
    <property type="entry name" value="NAD(P)-bd_dom_sf"/>
</dbReference>
<evidence type="ECO:0000256" key="3">
    <source>
        <dbReference type="ARBA" id="ARBA00023002"/>
    </source>
</evidence>
<dbReference type="Gene3D" id="3.40.50.720">
    <property type="entry name" value="NAD(P)-binding Rossmann-like Domain"/>
    <property type="match status" value="1"/>
</dbReference>
<evidence type="ECO:0000256" key="2">
    <source>
        <dbReference type="ARBA" id="ARBA00022833"/>
    </source>
</evidence>
<name>A0A7D5D7L5_9PSED</name>
<dbReference type="InterPro" id="IPR050129">
    <property type="entry name" value="Zn_alcohol_dh"/>
</dbReference>
<keyword evidence="2 4" id="KW-0862">Zinc</keyword>
<dbReference type="PANTHER" id="PTHR43401">
    <property type="entry name" value="L-THREONINE 3-DEHYDROGENASE"/>
    <property type="match status" value="1"/>
</dbReference>
<keyword evidence="1 4" id="KW-0479">Metal-binding</keyword>
<evidence type="ECO:0000259" key="5">
    <source>
        <dbReference type="SMART" id="SM00829"/>
    </source>
</evidence>
<dbReference type="InterPro" id="IPR020843">
    <property type="entry name" value="ER"/>
</dbReference>
<dbReference type="InterPro" id="IPR013149">
    <property type="entry name" value="ADH-like_C"/>
</dbReference>
<evidence type="ECO:0000256" key="1">
    <source>
        <dbReference type="ARBA" id="ARBA00022723"/>
    </source>
</evidence>
<dbReference type="SMART" id="SM00829">
    <property type="entry name" value="PKS_ER"/>
    <property type="match status" value="1"/>
</dbReference>
<dbReference type="InterPro" id="IPR002328">
    <property type="entry name" value="ADH_Zn_CS"/>
</dbReference>
<keyword evidence="3" id="KW-0560">Oxidoreductase</keyword>
<gene>
    <name evidence="6" type="ORF">HWQ56_13555</name>
</gene>
<dbReference type="KEGG" id="pez:HWQ56_13555"/>
<accession>A0A7D5D7L5</accession>
<dbReference type="InterPro" id="IPR013154">
    <property type="entry name" value="ADH-like_N"/>
</dbReference>
<dbReference type="Pfam" id="PF00107">
    <property type="entry name" value="ADH_zinc_N"/>
    <property type="match status" value="1"/>
</dbReference>
<dbReference type="GO" id="GO:0016616">
    <property type="term" value="F:oxidoreductase activity, acting on the CH-OH group of donors, NAD or NADP as acceptor"/>
    <property type="evidence" value="ECO:0007669"/>
    <property type="project" value="UniProtKB-ARBA"/>
</dbReference>
<dbReference type="GO" id="GO:0008270">
    <property type="term" value="F:zinc ion binding"/>
    <property type="evidence" value="ECO:0007669"/>
    <property type="project" value="InterPro"/>
</dbReference>
<dbReference type="SUPFAM" id="SSF51735">
    <property type="entry name" value="NAD(P)-binding Rossmann-fold domains"/>
    <property type="match status" value="1"/>
</dbReference>
<sequence>MQAIVFNGLGRPLQPASLPDPVPGADEVLVEVCRCGICGSDLHMTHDPAFAIAPGAVLGHEYSGRVVECGRQVKGLKVGDAVTVAPLRGCGHCPACQRGEPAWCAAFQLQGGGFAQLASARAHQCVVLPAATGLADSALAEPLAVALHGVMRANLRPGARVLILGAGAIGLAVAFWTRRLGAARVAITDLGDWQRERAMGLGASAFLVDQPGLGTHIDHCLGGPPDIVFECVGRPGLIANAVDYVRPRGTVVVLGLCTVADRFMPFRAVSKEINLVTSAFFSLDEFQAALNALEGPGAVPLSLISQTVSLAQMPEAFEHLRQRTHQCKVMVAPQTS</sequence>
<keyword evidence="7" id="KW-1185">Reference proteome</keyword>
<protein>
    <submittedName>
        <fullName evidence="6">Alcohol dehydrogenase catalytic domain-containing protein</fullName>
    </submittedName>
</protein>
<organism evidence="6 7">
    <name type="scientific">Pseudomonas eucalypticola</name>
    <dbReference type="NCBI Taxonomy" id="2599595"/>
    <lineage>
        <taxon>Bacteria</taxon>
        <taxon>Pseudomonadati</taxon>
        <taxon>Pseudomonadota</taxon>
        <taxon>Gammaproteobacteria</taxon>
        <taxon>Pseudomonadales</taxon>
        <taxon>Pseudomonadaceae</taxon>
        <taxon>Pseudomonas</taxon>
    </lineage>
</organism>
<evidence type="ECO:0000313" key="7">
    <source>
        <dbReference type="Proteomes" id="UP000509568"/>
    </source>
</evidence>
<dbReference type="Pfam" id="PF08240">
    <property type="entry name" value="ADH_N"/>
    <property type="match status" value="1"/>
</dbReference>
<dbReference type="Gene3D" id="3.90.180.10">
    <property type="entry name" value="Medium-chain alcohol dehydrogenases, catalytic domain"/>
    <property type="match status" value="1"/>
</dbReference>
<comment type="similarity">
    <text evidence="4">Belongs to the zinc-containing alcohol dehydrogenase family.</text>
</comment>
<comment type="cofactor">
    <cofactor evidence="4">
        <name>Zn(2+)</name>
        <dbReference type="ChEBI" id="CHEBI:29105"/>
    </cofactor>
</comment>
<dbReference type="PANTHER" id="PTHR43401:SF5">
    <property type="entry name" value="ALCOHOL DEHYDROGENASE-RELATED"/>
    <property type="match status" value="1"/>
</dbReference>
<dbReference type="RefSeq" id="WP_176570816.1">
    <property type="nucleotide sequence ID" value="NZ_CP056030.1"/>
</dbReference>
<dbReference type="SUPFAM" id="SSF50129">
    <property type="entry name" value="GroES-like"/>
    <property type="match status" value="1"/>
</dbReference>
<evidence type="ECO:0000313" key="6">
    <source>
        <dbReference type="EMBL" id="QKZ04756.1"/>
    </source>
</evidence>
<dbReference type="PROSITE" id="PS00059">
    <property type="entry name" value="ADH_ZINC"/>
    <property type="match status" value="1"/>
</dbReference>